<organism evidence="2 3">
    <name type="scientific">Paenimyroides marinum</name>
    <dbReference type="NCBI Taxonomy" id="1159016"/>
    <lineage>
        <taxon>Bacteria</taxon>
        <taxon>Pseudomonadati</taxon>
        <taxon>Bacteroidota</taxon>
        <taxon>Flavobacteriia</taxon>
        <taxon>Flavobacteriales</taxon>
        <taxon>Flavobacteriaceae</taxon>
        <taxon>Paenimyroides</taxon>
    </lineage>
</organism>
<dbReference type="Pfam" id="PF14373">
    <property type="entry name" value="Imm_superinfect"/>
    <property type="match status" value="1"/>
</dbReference>
<dbReference type="AlphaFoldDB" id="A0A1H6MVJ3"/>
<dbReference type="InterPro" id="IPR016410">
    <property type="entry name" value="Phage_imm"/>
</dbReference>
<feature type="transmembrane region" description="Helical" evidence="1">
    <location>
        <begin position="23"/>
        <end position="40"/>
    </location>
</feature>
<evidence type="ECO:0000313" key="2">
    <source>
        <dbReference type="EMBL" id="SEI01686.1"/>
    </source>
</evidence>
<keyword evidence="3" id="KW-1185">Reference proteome</keyword>
<accession>A0A1H6MVJ3</accession>
<reference evidence="2 3" key="1">
    <citation type="submission" date="2016-10" db="EMBL/GenBank/DDBJ databases">
        <authorList>
            <person name="de Groot N.N."/>
        </authorList>
    </citation>
    <scope>NUCLEOTIDE SEQUENCE [LARGE SCALE GENOMIC DNA]</scope>
    <source>
        <strain evidence="2 3">CGMCC 1.10825</strain>
    </source>
</reference>
<feature type="transmembrane region" description="Helical" evidence="1">
    <location>
        <begin position="47"/>
        <end position="66"/>
    </location>
</feature>
<keyword evidence="1" id="KW-0812">Transmembrane</keyword>
<proteinExistence type="predicted"/>
<dbReference type="EMBL" id="FNXE01000060">
    <property type="protein sequence ID" value="SEI01686.1"/>
    <property type="molecule type" value="Genomic_DNA"/>
</dbReference>
<dbReference type="STRING" id="1159016.SAMN02927937_02757"/>
<dbReference type="Proteomes" id="UP000199634">
    <property type="component" value="Unassembled WGS sequence"/>
</dbReference>
<protein>
    <submittedName>
        <fullName evidence="2">Superinfection immunity protein</fullName>
    </submittedName>
</protein>
<dbReference type="OrthoDB" id="9814116at2"/>
<evidence type="ECO:0000256" key="1">
    <source>
        <dbReference type="SAM" id="Phobius"/>
    </source>
</evidence>
<sequence>MVIFLSLLNSSLPFENNEITKEKIMAGFVLIFIYFIPSILARDKFQFKLIILLNLLTGWMGLGWLISLV</sequence>
<gene>
    <name evidence="2" type="ORF">SAMN02927937_02757</name>
</gene>
<evidence type="ECO:0000313" key="3">
    <source>
        <dbReference type="Proteomes" id="UP000199634"/>
    </source>
</evidence>
<keyword evidence="1" id="KW-0472">Membrane</keyword>
<keyword evidence="1" id="KW-1133">Transmembrane helix</keyword>
<name>A0A1H6MVJ3_9FLAO</name>